<dbReference type="EC" id="2.7.10.2" evidence="2"/>
<dbReference type="InterPro" id="IPR025669">
    <property type="entry name" value="AAA_dom"/>
</dbReference>
<protein>
    <recommendedName>
        <fullName evidence="2">non-specific protein-tyrosine kinase</fullName>
        <ecNumber evidence="2">2.7.10.2</ecNumber>
    </recommendedName>
</protein>
<organism evidence="11 12">
    <name type="scientific">[Lactobacillus] rogosae</name>
    <dbReference type="NCBI Taxonomy" id="706562"/>
    <lineage>
        <taxon>Bacteria</taxon>
        <taxon>Bacillati</taxon>
        <taxon>Bacillota</taxon>
        <taxon>Clostridia</taxon>
        <taxon>Lachnospirales</taxon>
        <taxon>Lachnospiraceae</taxon>
        <taxon>Lachnospira</taxon>
    </lineage>
</organism>
<keyword evidence="12" id="KW-1185">Reference proteome</keyword>
<sequence length="309" mass="34290">MQTINIETNQQDDYQVRESYRNLRTNIFLSGKDTKVVMFTSCGPNEGKSTVTMNLASSIADGGKRVLFIDCDLRKSVLVGRYRVKKGVKGLTHFLSGQNTLEEVIYQTNVPDMDVILAGPVPPNPSELLDSPLFKETVRQMREKYDYVIIDTPPLGSVIDAAIVAQVCDGAVLVIAANQVSYKFAQNVMGQLKKTKVKIIGSVLNKVDLSENGYYGRYYGKYYGKYYGSYYGHYNSEESPDKSFEKARNASSARKNTNNASKPVKRQAGSVGEVAARKKANVAGNNTGVRKKPSADEFDGDFLMDYDEK</sequence>
<dbReference type="PANTHER" id="PTHR32309:SF13">
    <property type="entry name" value="FERRIC ENTEROBACTIN TRANSPORT PROTEIN FEPE"/>
    <property type="match status" value="1"/>
</dbReference>
<dbReference type="Pfam" id="PF13614">
    <property type="entry name" value="AAA_31"/>
    <property type="match status" value="1"/>
</dbReference>
<name>A0ABV1BTW7_9FIRM</name>
<evidence type="ECO:0000313" key="11">
    <source>
        <dbReference type="EMBL" id="MEQ2378918.1"/>
    </source>
</evidence>
<gene>
    <name evidence="11" type="ORF">WMO14_03325</name>
</gene>
<keyword evidence="4" id="KW-0547">Nucleotide-binding</keyword>
<feature type="compositionally biased region" description="Acidic residues" evidence="9">
    <location>
        <begin position="296"/>
        <end position="309"/>
    </location>
</feature>
<evidence type="ECO:0000256" key="3">
    <source>
        <dbReference type="ARBA" id="ARBA00022679"/>
    </source>
</evidence>
<comment type="caution">
    <text evidence="11">The sequence shown here is derived from an EMBL/GenBank/DDBJ whole genome shotgun (WGS) entry which is preliminary data.</text>
</comment>
<dbReference type="CDD" id="cd05387">
    <property type="entry name" value="BY-kinase"/>
    <property type="match status" value="1"/>
</dbReference>
<keyword evidence="7" id="KW-0829">Tyrosine-protein kinase</keyword>
<feature type="compositionally biased region" description="Polar residues" evidence="9">
    <location>
        <begin position="249"/>
        <end position="261"/>
    </location>
</feature>
<evidence type="ECO:0000256" key="5">
    <source>
        <dbReference type="ARBA" id="ARBA00022777"/>
    </source>
</evidence>
<dbReference type="RefSeq" id="WP_090141372.1">
    <property type="nucleotide sequence ID" value="NZ_DAWCMB010000030.1"/>
</dbReference>
<feature type="region of interest" description="Disordered" evidence="9">
    <location>
        <begin position="241"/>
        <end position="309"/>
    </location>
</feature>
<evidence type="ECO:0000256" key="6">
    <source>
        <dbReference type="ARBA" id="ARBA00022840"/>
    </source>
</evidence>
<evidence type="ECO:0000259" key="10">
    <source>
        <dbReference type="Pfam" id="PF13614"/>
    </source>
</evidence>
<keyword evidence="6" id="KW-0067">ATP-binding</keyword>
<evidence type="ECO:0000256" key="2">
    <source>
        <dbReference type="ARBA" id="ARBA00011903"/>
    </source>
</evidence>
<dbReference type="InterPro" id="IPR005702">
    <property type="entry name" value="Wzc-like_C"/>
</dbReference>
<proteinExistence type="inferred from homology"/>
<accession>A0ABV1BTW7</accession>
<dbReference type="PANTHER" id="PTHR32309">
    <property type="entry name" value="TYROSINE-PROTEIN KINASE"/>
    <property type="match status" value="1"/>
</dbReference>
<dbReference type="Proteomes" id="UP001442364">
    <property type="component" value="Unassembled WGS sequence"/>
</dbReference>
<dbReference type="GO" id="GO:0004715">
    <property type="term" value="F:non-membrane spanning protein tyrosine kinase activity"/>
    <property type="evidence" value="ECO:0007669"/>
    <property type="project" value="UniProtKB-EC"/>
</dbReference>
<evidence type="ECO:0000256" key="9">
    <source>
        <dbReference type="SAM" id="MobiDB-lite"/>
    </source>
</evidence>
<keyword evidence="5 11" id="KW-0418">Kinase</keyword>
<dbReference type="InterPro" id="IPR027417">
    <property type="entry name" value="P-loop_NTPase"/>
</dbReference>
<comment type="similarity">
    <text evidence="1">Belongs to the CpsD/CapB family.</text>
</comment>
<evidence type="ECO:0000313" key="12">
    <source>
        <dbReference type="Proteomes" id="UP001442364"/>
    </source>
</evidence>
<dbReference type="SUPFAM" id="SSF52540">
    <property type="entry name" value="P-loop containing nucleoside triphosphate hydrolases"/>
    <property type="match status" value="1"/>
</dbReference>
<evidence type="ECO:0000256" key="1">
    <source>
        <dbReference type="ARBA" id="ARBA00007316"/>
    </source>
</evidence>
<feature type="domain" description="AAA" evidence="10">
    <location>
        <begin position="47"/>
        <end position="195"/>
    </location>
</feature>
<dbReference type="Gene3D" id="3.40.50.300">
    <property type="entry name" value="P-loop containing nucleotide triphosphate hydrolases"/>
    <property type="match status" value="1"/>
</dbReference>
<dbReference type="EMBL" id="JBBMER010000002">
    <property type="protein sequence ID" value="MEQ2378918.1"/>
    <property type="molecule type" value="Genomic_DNA"/>
</dbReference>
<evidence type="ECO:0000256" key="4">
    <source>
        <dbReference type="ARBA" id="ARBA00022741"/>
    </source>
</evidence>
<dbReference type="NCBIfam" id="TIGR01007">
    <property type="entry name" value="eps_fam"/>
    <property type="match status" value="1"/>
</dbReference>
<dbReference type="InterPro" id="IPR050445">
    <property type="entry name" value="Bact_polysacc_biosynth/exp"/>
</dbReference>
<keyword evidence="3 11" id="KW-0808">Transferase</keyword>
<evidence type="ECO:0000256" key="7">
    <source>
        <dbReference type="ARBA" id="ARBA00023137"/>
    </source>
</evidence>
<comment type="catalytic activity">
    <reaction evidence="8">
        <text>L-tyrosyl-[protein] + ATP = O-phospho-L-tyrosyl-[protein] + ADP + H(+)</text>
        <dbReference type="Rhea" id="RHEA:10596"/>
        <dbReference type="Rhea" id="RHEA-COMP:10136"/>
        <dbReference type="Rhea" id="RHEA-COMP:20101"/>
        <dbReference type="ChEBI" id="CHEBI:15378"/>
        <dbReference type="ChEBI" id="CHEBI:30616"/>
        <dbReference type="ChEBI" id="CHEBI:46858"/>
        <dbReference type="ChEBI" id="CHEBI:61978"/>
        <dbReference type="ChEBI" id="CHEBI:456216"/>
        <dbReference type="EC" id="2.7.10.2"/>
    </reaction>
</comment>
<evidence type="ECO:0000256" key="8">
    <source>
        <dbReference type="ARBA" id="ARBA00051245"/>
    </source>
</evidence>
<reference evidence="11 12" key="1">
    <citation type="submission" date="2024-03" db="EMBL/GenBank/DDBJ databases">
        <title>Human intestinal bacterial collection.</title>
        <authorList>
            <person name="Pauvert C."/>
            <person name="Hitch T.C.A."/>
            <person name="Clavel T."/>
        </authorList>
    </citation>
    <scope>NUCLEOTIDE SEQUENCE [LARGE SCALE GENOMIC DNA]</scope>
    <source>
        <strain evidence="11 12">CLA-AA-H255</strain>
    </source>
</reference>